<protein>
    <recommendedName>
        <fullName evidence="4">Copper resistance protein D domain-containing protein</fullName>
    </recommendedName>
</protein>
<keyword evidence="1" id="KW-1133">Transmembrane helix</keyword>
<feature type="transmembrane region" description="Helical" evidence="1">
    <location>
        <begin position="86"/>
        <end position="111"/>
    </location>
</feature>
<name>A0A258DAD2_CAUVI</name>
<comment type="caution">
    <text evidence="2">The sequence shown here is derived from an EMBL/GenBank/DDBJ whole genome shotgun (WGS) entry which is preliminary data.</text>
</comment>
<reference evidence="2 3" key="1">
    <citation type="submission" date="2017-03" db="EMBL/GenBank/DDBJ databases">
        <title>Lifting the veil on microbial sulfur biogeochemistry in mining wastewaters.</title>
        <authorList>
            <person name="Kantor R.S."/>
            <person name="Colenbrander Nelson T."/>
            <person name="Marshall S."/>
            <person name="Bennett D."/>
            <person name="Apte S."/>
            <person name="Camacho D."/>
            <person name="Thomas B.C."/>
            <person name="Warren L.A."/>
            <person name="Banfield J.F."/>
        </authorList>
    </citation>
    <scope>NUCLEOTIDE SEQUENCE [LARGE SCALE GENOMIC DNA]</scope>
    <source>
        <strain evidence="2">32-67-7</strain>
    </source>
</reference>
<proteinExistence type="predicted"/>
<gene>
    <name evidence="2" type="ORF">B7Z12_05115</name>
</gene>
<keyword evidence="1" id="KW-0472">Membrane</keyword>
<evidence type="ECO:0008006" key="4">
    <source>
        <dbReference type="Google" id="ProtNLM"/>
    </source>
</evidence>
<feature type="transmembrane region" description="Helical" evidence="1">
    <location>
        <begin position="53"/>
        <end position="71"/>
    </location>
</feature>
<dbReference type="EMBL" id="NCDQ01000054">
    <property type="protein sequence ID" value="OYX04915.1"/>
    <property type="molecule type" value="Genomic_DNA"/>
</dbReference>
<dbReference type="AlphaFoldDB" id="A0A258DAD2"/>
<keyword evidence="1" id="KW-0812">Transmembrane</keyword>
<sequence>MDDLALARALHVLGVVIWFGGVSMATTVALPAVERGELGEDRLKAFEAFERRFVWQARAAVIVVGISGFYMTAKLDLWSRFATLEAWWMSAMVGVWSLFVFLLFIGEPFVLHRYFPRWAQQYPRLAFSALRGVHVVLLSLGLITTLGAVAGSHGWLFTASR</sequence>
<dbReference type="Proteomes" id="UP000215616">
    <property type="component" value="Unassembled WGS sequence"/>
</dbReference>
<feature type="transmembrane region" description="Helical" evidence="1">
    <location>
        <begin position="132"/>
        <end position="156"/>
    </location>
</feature>
<evidence type="ECO:0000313" key="3">
    <source>
        <dbReference type="Proteomes" id="UP000215616"/>
    </source>
</evidence>
<evidence type="ECO:0000313" key="2">
    <source>
        <dbReference type="EMBL" id="OYX04915.1"/>
    </source>
</evidence>
<evidence type="ECO:0000256" key="1">
    <source>
        <dbReference type="SAM" id="Phobius"/>
    </source>
</evidence>
<organism evidence="2 3">
    <name type="scientific">Caulobacter vibrioides</name>
    <name type="common">Caulobacter crescentus</name>
    <dbReference type="NCBI Taxonomy" id="155892"/>
    <lineage>
        <taxon>Bacteria</taxon>
        <taxon>Pseudomonadati</taxon>
        <taxon>Pseudomonadota</taxon>
        <taxon>Alphaproteobacteria</taxon>
        <taxon>Caulobacterales</taxon>
        <taxon>Caulobacteraceae</taxon>
        <taxon>Caulobacter</taxon>
    </lineage>
</organism>
<accession>A0A258DAD2</accession>
<feature type="transmembrane region" description="Helical" evidence="1">
    <location>
        <begin position="12"/>
        <end position="33"/>
    </location>
</feature>